<dbReference type="Gene3D" id="3.60.10.10">
    <property type="entry name" value="Endonuclease/exonuclease/phosphatase"/>
    <property type="match status" value="1"/>
</dbReference>
<name>A0AAE1MP64_9FABA</name>
<dbReference type="InterPro" id="IPR000477">
    <property type="entry name" value="RT_dom"/>
</dbReference>
<dbReference type="PROSITE" id="PS50878">
    <property type="entry name" value="RT_POL"/>
    <property type="match status" value="1"/>
</dbReference>
<dbReference type="InterPro" id="IPR043502">
    <property type="entry name" value="DNA/RNA_pol_sf"/>
</dbReference>
<dbReference type="Gene3D" id="3.30.420.10">
    <property type="entry name" value="Ribonuclease H-like superfamily/Ribonuclease H"/>
    <property type="match status" value="1"/>
</dbReference>
<dbReference type="SUPFAM" id="SSF56219">
    <property type="entry name" value="DNase I-like"/>
    <property type="match status" value="1"/>
</dbReference>
<evidence type="ECO:0000313" key="3">
    <source>
        <dbReference type="Proteomes" id="UP001293593"/>
    </source>
</evidence>
<dbReference type="PANTHER" id="PTHR33116:SF70">
    <property type="entry name" value="NON-LTR RETROELEMENT REVERSE TRANSCRIPTASE-LIKE PROTEIN"/>
    <property type="match status" value="1"/>
</dbReference>
<dbReference type="InterPro" id="IPR026960">
    <property type="entry name" value="RVT-Znf"/>
</dbReference>
<dbReference type="GO" id="GO:0003676">
    <property type="term" value="F:nucleic acid binding"/>
    <property type="evidence" value="ECO:0007669"/>
    <property type="project" value="InterPro"/>
</dbReference>
<sequence>MNFLIWNSRGTGARSFPALVRDLKSHYHLDFLAIVETRCAKESSVRRARQLGFPNMELIDCVGYSGGIWCFWDQTIVSISVLERHHQYIHLQVNGTSGCSWTLTVVYASPSCVPRRALWDNLSRLAQTVQGAWLLGGDFNGTLLHCERRSNASFRCSIDREFVRWVDSNGLRDIGFAGPEFTWKRGTSEARLDRILVNVQWYSQFPLASVSHLPFFKSDHRPLLLRLDLPKVVPKPNRPFRFIAAWALHEKFDDFVCQTWLPDVPWVTNISQFSEACLKWNKEVFRHTEGRKKILLRRIDGLNRAISQFGSRPYFENLQLTLWKELEDVLLQESLIWAQKARADWSVYGDRNTRYFHARANSRRKSQRIEAIKDGDGSWIYDPILIKNMATSFFSNLLSDDTVSRPALNCVISYPDVDVGLLEWCNREVSNIEIKDAFFSMGALKSPGPDGFNALFYQNQWGTVCPSVVSYIKHLFTNPQDIREVNGTLMVLIPKKDQPEVMGDLRPISLCNVVYKALSKIIVNRLKSILPQVVAPNQCSFVPGRHSSDNIIVAQEVIHTMRSMKQKKGYLAIKIDLEKAYDRVNWNFLLGCLREINLPGRLIEIIGQCVSSSSMQLLWNGDKADVFNPSRGVRQGDPLSPYLFVLCMEKLSHLIQAAVHVGQWKPIRLTRTGPPISHLFFADDIILFAEASMEQVSMITTCLNTFCASSGLKINQQKTRVYFSKNVHHLRRTEMCAALGFSITSDLGKYLGVPLHHKRVTKESFHYVVDKVKVRLSNWNAKSLSSAGRTTLISSVTSAIPSYVMQTSLLPANTCEVLDQCNRSFLWGNTDVQNKIPLVAWDAVCKPKNRGGLGLRHTNQSNQAFLMKIGWNMASRRDDFWVKVMRNKYSCGDDVLPKIEPRKPGSNLWSGIKRTWNKVREGLEEMPNGQLRWKWSKDGAFCVKSAYNAFNHDPLPLDPLWGSIWKIKVPERCKMFLWLIAHKRILTNAARCKRGLSLDDRCPICLLETESLQHVLRDCHDTLKLWQQIVPSNLWRSFCSLPFDSWLRWNLKARGGRQQTDEWRQIFVLTCWWLWRRRNAAVFEGRKVSNSQITASIFAISRCLNEAHQRVSLVNGKQLLLRAAVEKWQLPPPGWVKINTDGAFSSLTSGIASGGILRNDRGELLQGFLFKGDEGDSLTAELWGCLHGLKIAWDSGFRQAVLELDSAEAIALLRNPVCDTHEDRHLIEEVKGMLERDWLIEVQLISRWANAPADHLAKKSLSALPGIHVFSFADRTLERFLDMDIT</sequence>
<organism evidence="2 3">
    <name type="scientific">Acacia crassicarpa</name>
    <name type="common">northern wattle</name>
    <dbReference type="NCBI Taxonomy" id="499986"/>
    <lineage>
        <taxon>Eukaryota</taxon>
        <taxon>Viridiplantae</taxon>
        <taxon>Streptophyta</taxon>
        <taxon>Embryophyta</taxon>
        <taxon>Tracheophyta</taxon>
        <taxon>Spermatophyta</taxon>
        <taxon>Magnoliopsida</taxon>
        <taxon>eudicotyledons</taxon>
        <taxon>Gunneridae</taxon>
        <taxon>Pentapetalae</taxon>
        <taxon>rosids</taxon>
        <taxon>fabids</taxon>
        <taxon>Fabales</taxon>
        <taxon>Fabaceae</taxon>
        <taxon>Caesalpinioideae</taxon>
        <taxon>mimosoid clade</taxon>
        <taxon>Acacieae</taxon>
        <taxon>Acacia</taxon>
    </lineage>
</organism>
<dbReference type="Pfam" id="PF03372">
    <property type="entry name" value="Exo_endo_phos"/>
    <property type="match status" value="1"/>
</dbReference>
<dbReference type="EMBL" id="JAWXYG010000004">
    <property type="protein sequence ID" value="KAK4275212.1"/>
    <property type="molecule type" value="Genomic_DNA"/>
</dbReference>
<dbReference type="InterPro" id="IPR005135">
    <property type="entry name" value="Endo/exonuclease/phosphatase"/>
</dbReference>
<keyword evidence="3" id="KW-1185">Reference proteome</keyword>
<dbReference type="PANTHER" id="PTHR33116">
    <property type="entry name" value="REVERSE TRANSCRIPTASE ZINC-BINDING DOMAIN-CONTAINING PROTEIN-RELATED-RELATED"/>
    <property type="match status" value="1"/>
</dbReference>
<dbReference type="GO" id="GO:0004523">
    <property type="term" value="F:RNA-DNA hybrid ribonuclease activity"/>
    <property type="evidence" value="ECO:0007669"/>
    <property type="project" value="InterPro"/>
</dbReference>
<evidence type="ECO:0000259" key="1">
    <source>
        <dbReference type="PROSITE" id="PS50878"/>
    </source>
</evidence>
<evidence type="ECO:0000313" key="2">
    <source>
        <dbReference type="EMBL" id="KAK4275212.1"/>
    </source>
</evidence>
<dbReference type="CDD" id="cd06222">
    <property type="entry name" value="RNase_H_like"/>
    <property type="match status" value="1"/>
</dbReference>
<protein>
    <recommendedName>
        <fullName evidence="1">Reverse transcriptase domain-containing protein</fullName>
    </recommendedName>
</protein>
<accession>A0AAE1MP64</accession>
<dbReference type="InterPro" id="IPR012337">
    <property type="entry name" value="RNaseH-like_sf"/>
</dbReference>
<dbReference type="InterPro" id="IPR044730">
    <property type="entry name" value="RNase_H-like_dom_plant"/>
</dbReference>
<feature type="domain" description="Reverse transcriptase" evidence="1">
    <location>
        <begin position="474"/>
        <end position="743"/>
    </location>
</feature>
<dbReference type="InterPro" id="IPR002156">
    <property type="entry name" value="RNaseH_domain"/>
</dbReference>
<dbReference type="Pfam" id="PF13966">
    <property type="entry name" value="zf-RVT"/>
    <property type="match status" value="1"/>
</dbReference>
<dbReference type="CDD" id="cd01650">
    <property type="entry name" value="RT_nLTR_like"/>
    <property type="match status" value="1"/>
</dbReference>
<dbReference type="SUPFAM" id="SSF56672">
    <property type="entry name" value="DNA/RNA polymerases"/>
    <property type="match status" value="1"/>
</dbReference>
<gene>
    <name evidence="2" type="ORF">QN277_018336</name>
</gene>
<dbReference type="SUPFAM" id="SSF53098">
    <property type="entry name" value="Ribonuclease H-like"/>
    <property type="match status" value="1"/>
</dbReference>
<dbReference type="InterPro" id="IPR036691">
    <property type="entry name" value="Endo/exonu/phosph_ase_sf"/>
</dbReference>
<proteinExistence type="predicted"/>
<dbReference type="Proteomes" id="UP001293593">
    <property type="component" value="Unassembled WGS sequence"/>
</dbReference>
<reference evidence="2" key="1">
    <citation type="submission" date="2023-10" db="EMBL/GenBank/DDBJ databases">
        <title>Chromosome-level genome of the transformable northern wattle, Acacia crassicarpa.</title>
        <authorList>
            <person name="Massaro I."/>
            <person name="Sinha N.R."/>
            <person name="Poethig S."/>
            <person name="Leichty A.R."/>
        </authorList>
    </citation>
    <scope>NUCLEOTIDE SEQUENCE</scope>
    <source>
        <strain evidence="2">Acra3RX</strain>
        <tissue evidence="2">Leaf</tissue>
    </source>
</reference>
<dbReference type="Pfam" id="PF13456">
    <property type="entry name" value="RVT_3"/>
    <property type="match status" value="1"/>
</dbReference>
<dbReference type="Pfam" id="PF00078">
    <property type="entry name" value="RVT_1"/>
    <property type="match status" value="1"/>
</dbReference>
<dbReference type="InterPro" id="IPR036397">
    <property type="entry name" value="RNaseH_sf"/>
</dbReference>
<comment type="caution">
    <text evidence="2">The sequence shown here is derived from an EMBL/GenBank/DDBJ whole genome shotgun (WGS) entry which is preliminary data.</text>
</comment>